<dbReference type="GO" id="GO:0046872">
    <property type="term" value="F:metal ion binding"/>
    <property type="evidence" value="ECO:0007669"/>
    <property type="project" value="UniProtKB-KW"/>
</dbReference>
<evidence type="ECO:0000256" key="6">
    <source>
        <dbReference type="ARBA" id="ARBA00023014"/>
    </source>
</evidence>
<dbReference type="GO" id="GO:0003824">
    <property type="term" value="F:catalytic activity"/>
    <property type="evidence" value="ECO:0007669"/>
    <property type="project" value="InterPro"/>
</dbReference>
<evidence type="ECO:0000256" key="5">
    <source>
        <dbReference type="ARBA" id="ARBA00023004"/>
    </source>
</evidence>
<organism evidence="8 9">
    <name type="scientific">Oceanipulchritudo coccoides</name>
    <dbReference type="NCBI Taxonomy" id="2706888"/>
    <lineage>
        <taxon>Bacteria</taxon>
        <taxon>Pseudomonadati</taxon>
        <taxon>Verrucomicrobiota</taxon>
        <taxon>Opitutia</taxon>
        <taxon>Puniceicoccales</taxon>
        <taxon>Oceanipulchritudinaceae</taxon>
        <taxon>Oceanipulchritudo</taxon>
    </lineage>
</organism>
<dbReference type="InterPro" id="IPR058240">
    <property type="entry name" value="rSAM_sf"/>
</dbReference>
<evidence type="ECO:0000256" key="4">
    <source>
        <dbReference type="ARBA" id="ARBA00022723"/>
    </source>
</evidence>
<comment type="cofactor">
    <cofactor evidence="1">
        <name>[4Fe-4S] cluster</name>
        <dbReference type="ChEBI" id="CHEBI:49883"/>
    </cofactor>
</comment>
<dbReference type="EMBL" id="JAAGNX010000001">
    <property type="protein sequence ID" value="NDV61694.1"/>
    <property type="molecule type" value="Genomic_DNA"/>
</dbReference>
<accession>A0A6B2M0R3</accession>
<protein>
    <submittedName>
        <fullName evidence="8">TIGR01212 family radical SAM protein</fullName>
    </submittedName>
</protein>
<gene>
    <name evidence="8" type="ORF">G0Q06_04455</name>
</gene>
<dbReference type="SFLD" id="SFLDG01086">
    <property type="entry name" value="elongater_protein-like"/>
    <property type="match status" value="1"/>
</dbReference>
<evidence type="ECO:0000313" key="8">
    <source>
        <dbReference type="EMBL" id="NDV61694.1"/>
    </source>
</evidence>
<sequence length="308" mass="34981">MASPLGYRKLKNYWEARFGGRVQKVSLHAGLTCPNRDGTIGVGGCYYCSNEAFTPGYCHSGDTIEEQIKQGVEFQSRRYPRAVGFLGYLQAYTNTHGPMDELVRIYESVLENPLLIGMVIGTRPDCLPQALLDWLSEASKQKPVYIELGIESFSDEILNRMNRGHSFTQAAKAVERVVACGLPVGGHFLVGFPGEPWKQFFDSVELLNKLPLHSVKVHQLHVFRNTPLAEWYEKEPEAFLFPSREDYFNKAADWLAGLRPDLYVDRVFGDVPLKYVLNPSWGVRLDQLVREFDAFLSAKNIFQGCRYE</sequence>
<keyword evidence="9" id="KW-1185">Reference proteome</keyword>
<dbReference type="SFLD" id="SFLDS00029">
    <property type="entry name" value="Radical_SAM"/>
    <property type="match status" value="1"/>
</dbReference>
<reference evidence="8 9" key="1">
    <citation type="submission" date="2020-02" db="EMBL/GenBank/DDBJ databases">
        <title>Albibacoteraceae fam. nov., the first described family within the subdivision 4 Verrucomicrobia.</title>
        <authorList>
            <person name="Xi F."/>
        </authorList>
    </citation>
    <scope>NUCLEOTIDE SEQUENCE [LARGE SCALE GENOMIC DNA]</scope>
    <source>
        <strain evidence="8 9">CK1056</strain>
    </source>
</reference>
<dbReference type="Gene3D" id="3.80.30.20">
    <property type="entry name" value="tm_1862 like domain"/>
    <property type="match status" value="1"/>
</dbReference>
<evidence type="ECO:0000313" key="9">
    <source>
        <dbReference type="Proteomes" id="UP000478417"/>
    </source>
</evidence>
<dbReference type="SMART" id="SM00729">
    <property type="entry name" value="Elp3"/>
    <property type="match status" value="1"/>
</dbReference>
<dbReference type="PANTHER" id="PTHR11135:SF1">
    <property type="entry name" value="PROTEIN YHCC"/>
    <property type="match status" value="1"/>
</dbReference>
<dbReference type="InterPro" id="IPR005911">
    <property type="entry name" value="YhcC-like"/>
</dbReference>
<dbReference type="InterPro" id="IPR023404">
    <property type="entry name" value="rSAM_horseshoe"/>
</dbReference>
<dbReference type="AlphaFoldDB" id="A0A6B2M0R3"/>
<dbReference type="InterPro" id="IPR032432">
    <property type="entry name" value="Radical_SAM_C"/>
</dbReference>
<dbReference type="InterPro" id="IPR007197">
    <property type="entry name" value="rSAM"/>
</dbReference>
<dbReference type="Pfam" id="PF16199">
    <property type="entry name" value="Radical_SAM_C"/>
    <property type="match status" value="1"/>
</dbReference>
<keyword evidence="3" id="KW-0949">S-adenosyl-L-methionine</keyword>
<dbReference type="CDD" id="cd01335">
    <property type="entry name" value="Radical_SAM"/>
    <property type="match status" value="1"/>
</dbReference>
<dbReference type="NCBIfam" id="TIGR01212">
    <property type="entry name" value="TIGR01212 family radical SAM protein"/>
    <property type="match status" value="1"/>
</dbReference>
<comment type="caution">
    <text evidence="8">The sequence shown here is derived from an EMBL/GenBank/DDBJ whole genome shotgun (WGS) entry which is preliminary data.</text>
</comment>
<dbReference type="PROSITE" id="PS51918">
    <property type="entry name" value="RADICAL_SAM"/>
    <property type="match status" value="1"/>
</dbReference>
<dbReference type="InterPro" id="IPR006638">
    <property type="entry name" value="Elp3/MiaA/NifB-like_rSAM"/>
</dbReference>
<keyword evidence="2" id="KW-0004">4Fe-4S</keyword>
<dbReference type="Proteomes" id="UP000478417">
    <property type="component" value="Unassembled WGS sequence"/>
</dbReference>
<evidence type="ECO:0000256" key="1">
    <source>
        <dbReference type="ARBA" id="ARBA00001966"/>
    </source>
</evidence>
<dbReference type="PANTHER" id="PTHR11135">
    <property type="entry name" value="HISTONE ACETYLTRANSFERASE-RELATED"/>
    <property type="match status" value="1"/>
</dbReference>
<evidence type="ECO:0000259" key="7">
    <source>
        <dbReference type="PROSITE" id="PS51918"/>
    </source>
</evidence>
<proteinExistence type="predicted"/>
<keyword evidence="4" id="KW-0479">Metal-binding</keyword>
<keyword evidence="6" id="KW-0411">Iron-sulfur</keyword>
<evidence type="ECO:0000256" key="3">
    <source>
        <dbReference type="ARBA" id="ARBA00022691"/>
    </source>
</evidence>
<keyword evidence="5" id="KW-0408">Iron</keyword>
<dbReference type="GO" id="GO:0051539">
    <property type="term" value="F:4 iron, 4 sulfur cluster binding"/>
    <property type="evidence" value="ECO:0007669"/>
    <property type="project" value="UniProtKB-KW"/>
</dbReference>
<dbReference type="SUPFAM" id="SSF102114">
    <property type="entry name" value="Radical SAM enzymes"/>
    <property type="match status" value="1"/>
</dbReference>
<feature type="domain" description="Radical SAM core" evidence="7">
    <location>
        <begin position="17"/>
        <end position="259"/>
    </location>
</feature>
<name>A0A6B2M0R3_9BACT</name>
<dbReference type="SFLD" id="SFLDG01091">
    <property type="entry name" value="uncharacterized_CHP01210-like"/>
    <property type="match status" value="1"/>
</dbReference>
<dbReference type="InterPro" id="IPR039661">
    <property type="entry name" value="ELP3"/>
</dbReference>
<dbReference type="Pfam" id="PF04055">
    <property type="entry name" value="Radical_SAM"/>
    <property type="match status" value="1"/>
</dbReference>
<dbReference type="RefSeq" id="WP_163962845.1">
    <property type="nucleotide sequence ID" value="NZ_JAAGNX010000001.1"/>
</dbReference>
<evidence type="ECO:0000256" key="2">
    <source>
        <dbReference type="ARBA" id="ARBA00022485"/>
    </source>
</evidence>